<comment type="caution">
    <text evidence="1">The sequence shown here is derived from an EMBL/GenBank/DDBJ whole genome shotgun (WGS) entry which is preliminary data.</text>
</comment>
<accession>W1V0N9</accession>
<evidence type="ECO:0000313" key="2">
    <source>
        <dbReference type="Proteomes" id="UP000018855"/>
    </source>
</evidence>
<dbReference type="Proteomes" id="UP000018855">
    <property type="component" value="Unassembled WGS sequence"/>
</dbReference>
<proteinExistence type="predicted"/>
<sequence length="50" mass="6051">MPNYMVYIRYDDGDVNVEAFKIHTQAQHNQQEYEFLTDDGIESKRCKRPR</sequence>
<name>W1V0N9_9FIRM</name>
<dbReference type="AlphaFoldDB" id="W1V0N9"/>
<protein>
    <submittedName>
        <fullName evidence="1">Uncharacterized protein</fullName>
    </submittedName>
</protein>
<evidence type="ECO:0000313" key="1">
    <source>
        <dbReference type="EMBL" id="ETI99270.1"/>
    </source>
</evidence>
<gene>
    <name evidence="1" type="ORF">Q619_VDC00507G0008</name>
</gene>
<reference evidence="1 2" key="1">
    <citation type="submission" date="2013-12" db="EMBL/GenBank/DDBJ databases">
        <title>A Varibaculum cambriense genome reconstructed from a premature infant gut community with otherwise low bacterial novelty that shifts toward anaerobic metabolism during the third week of life.</title>
        <authorList>
            <person name="Brown C.T."/>
            <person name="Sharon I."/>
            <person name="Thomas B.C."/>
            <person name="Castelle C.J."/>
            <person name="Morowitz M.J."/>
            <person name="Banfield J.F."/>
        </authorList>
    </citation>
    <scope>NUCLEOTIDE SEQUENCE [LARGE SCALE GENOMIC DNA]</scope>
    <source>
        <strain evidence="2">DORA_11</strain>
    </source>
</reference>
<dbReference type="EMBL" id="AZMJ01000507">
    <property type="protein sequence ID" value="ETI99270.1"/>
    <property type="molecule type" value="Genomic_DNA"/>
</dbReference>
<organism evidence="1 2">
    <name type="scientific">Veillonella dispar DORA_11</name>
    <dbReference type="NCBI Taxonomy" id="1403949"/>
    <lineage>
        <taxon>Bacteria</taxon>
        <taxon>Bacillati</taxon>
        <taxon>Bacillota</taxon>
        <taxon>Negativicutes</taxon>
        <taxon>Veillonellales</taxon>
        <taxon>Veillonellaceae</taxon>
        <taxon>Veillonella</taxon>
    </lineage>
</organism>